<dbReference type="Gene3D" id="3.60.110.10">
    <property type="entry name" value="Carbon-nitrogen hydrolase"/>
    <property type="match status" value="1"/>
</dbReference>
<accession>A0A2G8RH16</accession>
<dbReference type="PANTHER" id="PTHR23088">
    <property type="entry name" value="NITRILASE-RELATED"/>
    <property type="match status" value="1"/>
</dbReference>
<keyword evidence="2" id="KW-0378">Hydrolase</keyword>
<sequence>MKIATAAYPMDFLPDWDAYAAKITSWVAEAAGNGADLLLFPEYGSMELATLAGADVAGDLEASLHAVSDRVPDADVLHARLAREYGVHIVAASAPVFDPNIGPRPVNRARLFAPSGANGWQDKQIMTRFEREVWGVVAGHPLTLFDTALGKLGILICYDSEYPLLARALSEADLILVPSCTEALSGYWRVRIGSMARALEQQCVTVMSSTVGAASWSEAVDTSVGMGGIFGPPDTGFPATGVIAEGTLNQPGWTYAEVDIAHVADVRANGVVLNRQHWIEQLGRDVPAPIVQLG</sequence>
<evidence type="ECO:0000259" key="1">
    <source>
        <dbReference type="PROSITE" id="PS50263"/>
    </source>
</evidence>
<dbReference type="InterPro" id="IPR003010">
    <property type="entry name" value="C-N_Hydrolase"/>
</dbReference>
<protein>
    <submittedName>
        <fullName evidence="2">Amidohydrolase</fullName>
    </submittedName>
</protein>
<dbReference type="InterPro" id="IPR036526">
    <property type="entry name" value="C-N_Hydrolase_sf"/>
</dbReference>
<comment type="caution">
    <text evidence="2">The sequence shown here is derived from an EMBL/GenBank/DDBJ whole genome shotgun (WGS) entry which is preliminary data.</text>
</comment>
<dbReference type="EMBL" id="AWWI01000051">
    <property type="protein sequence ID" value="PIL20875.1"/>
    <property type="molecule type" value="Genomic_DNA"/>
</dbReference>
<proteinExistence type="predicted"/>
<keyword evidence="3" id="KW-1185">Reference proteome</keyword>
<reference evidence="2 3" key="1">
    <citation type="submission" date="2013-09" db="EMBL/GenBank/DDBJ databases">
        <title>Genome sequencing of Phaeobacter antarcticus sp. nov. SM1211.</title>
        <authorList>
            <person name="Zhang X.-Y."/>
            <person name="Liu C."/>
            <person name="Chen X.-L."/>
            <person name="Xie B.-B."/>
            <person name="Qin Q.-L."/>
            <person name="Rong J.-C."/>
            <person name="Zhang Y.-Z."/>
        </authorList>
    </citation>
    <scope>NUCLEOTIDE SEQUENCE [LARGE SCALE GENOMIC DNA]</scope>
    <source>
        <strain evidence="2 3">SM1211</strain>
    </source>
</reference>
<dbReference type="CDD" id="cd07574">
    <property type="entry name" value="nitrilase_Rim1_like"/>
    <property type="match status" value="1"/>
</dbReference>
<dbReference type="RefSeq" id="WP_099910298.1">
    <property type="nucleotide sequence ID" value="NZ_AWWI01000051.1"/>
</dbReference>
<dbReference type="Proteomes" id="UP000231259">
    <property type="component" value="Unassembled WGS sequence"/>
</dbReference>
<dbReference type="Pfam" id="PF00795">
    <property type="entry name" value="CN_hydrolase"/>
    <property type="match status" value="1"/>
</dbReference>
<dbReference type="OrthoDB" id="9811121at2"/>
<dbReference type="PROSITE" id="PS50263">
    <property type="entry name" value="CN_HYDROLASE"/>
    <property type="match status" value="1"/>
</dbReference>
<feature type="domain" description="CN hydrolase" evidence="1">
    <location>
        <begin position="1"/>
        <end position="260"/>
    </location>
</feature>
<evidence type="ECO:0000313" key="3">
    <source>
        <dbReference type="Proteomes" id="UP000231259"/>
    </source>
</evidence>
<name>A0A2G8RH16_9RHOB</name>
<organism evidence="2 3">
    <name type="scientific">Puniceibacterium antarcticum</name>
    <dbReference type="NCBI Taxonomy" id="1206336"/>
    <lineage>
        <taxon>Bacteria</taxon>
        <taxon>Pseudomonadati</taxon>
        <taxon>Pseudomonadota</taxon>
        <taxon>Alphaproteobacteria</taxon>
        <taxon>Rhodobacterales</taxon>
        <taxon>Paracoccaceae</taxon>
        <taxon>Puniceibacterium</taxon>
    </lineage>
</organism>
<evidence type="ECO:0000313" key="2">
    <source>
        <dbReference type="EMBL" id="PIL20875.1"/>
    </source>
</evidence>
<dbReference type="AlphaFoldDB" id="A0A2G8RH16"/>
<dbReference type="PANTHER" id="PTHR23088:SF50">
    <property type="entry name" value="HYDROLASE YHCX"/>
    <property type="match status" value="1"/>
</dbReference>
<dbReference type="SUPFAM" id="SSF56317">
    <property type="entry name" value="Carbon-nitrogen hydrolase"/>
    <property type="match status" value="1"/>
</dbReference>
<gene>
    <name evidence="2" type="ORF">P775_07275</name>
</gene>
<dbReference type="GO" id="GO:0016787">
    <property type="term" value="F:hydrolase activity"/>
    <property type="evidence" value="ECO:0007669"/>
    <property type="project" value="UniProtKB-KW"/>
</dbReference>